<keyword evidence="13" id="KW-1185">Reference proteome</keyword>
<name>A0A4P7GP66_9ACTN</name>
<dbReference type="GO" id="GO:0004222">
    <property type="term" value="F:metalloendopeptidase activity"/>
    <property type="evidence" value="ECO:0007669"/>
    <property type="project" value="InterPro"/>
</dbReference>
<proteinExistence type="inferred from homology"/>
<dbReference type="KEGG" id="noy:EXE57_15800"/>
<dbReference type="InterPro" id="IPR027268">
    <property type="entry name" value="Peptidase_M4/M1_CTD_sf"/>
</dbReference>
<evidence type="ECO:0000256" key="10">
    <source>
        <dbReference type="ARBA" id="ARBA00023145"/>
    </source>
</evidence>
<keyword evidence="4" id="KW-0964">Secreted</keyword>
<evidence type="ECO:0000256" key="8">
    <source>
        <dbReference type="ARBA" id="ARBA00022833"/>
    </source>
</evidence>
<comment type="cofactor">
    <cofactor evidence="1">
        <name>Zn(2+)</name>
        <dbReference type="ChEBI" id="CHEBI:29105"/>
    </cofactor>
</comment>
<keyword evidence="10" id="KW-0865">Zymogen</keyword>
<dbReference type="GO" id="GO:0005615">
    <property type="term" value="C:extracellular space"/>
    <property type="evidence" value="ECO:0007669"/>
    <property type="project" value="InterPro"/>
</dbReference>
<keyword evidence="6" id="KW-0479">Metal-binding</keyword>
<dbReference type="EMBL" id="CP038267">
    <property type="protein sequence ID" value="QBR93571.1"/>
    <property type="molecule type" value="Genomic_DNA"/>
</dbReference>
<dbReference type="OrthoDB" id="5377264at2"/>
<sequence length="1067" mass="114123">MARGFVDTHRALFRLSSDAVAALEVVTDSPLHDSPDLARVRVGEEPRNADVPHVVTFRQTFGDLAAAQDGLLTVGVQRDGRVAYVSSSVTGDETASVGQQLDATAALRAAADDVDLDLGELTAVDADGPWSTFEAALSRDVQRARLMALPTPTDGVRTVWETTLLKSDHTDHAGMAEPAAFISFVDAATGEVLLRDNRVDHLAEDLALPTAAPTAEPFTGSTDDVGACTPQRHGPYDVADGTGQLTVSAAVTTPNGLDDDITIYLYRAGEADPVASQDLLGSPEVLSYAPAGGVPAGDYAVEVCEFTPAAGSIAYVGAVATGPAGSVEPALPRWRVFPGNPEFTDSADPGADTRELWCWVGDGAECDEEQQNTAARLPWDVLAPSLPTFTTLGNNATTAISEVSFVSPDTVVQRPASPDRRYDYDWENTWFDSSCDPTVFDQPAGNDDDASVANLFVSHNRMHDWSYYLGFTELNSNMQVSNFGNTGPTRENDPEVGNAQAGRRTFNGRDNANQITLQDGIAPITNQYLWQPLAGAFYAACTDGAYDMAVVAHEYGHAISNRMVAGPDTGTGSTQGQTESWSDLVFAEYFRGYGISTGEGANPFALAPYVSGNKERGIRNYGMNASPLNYSDLEYDGSGTTSPHADGEIWSATNFDIAEALNAKYDARFPSSDRVLQLRCAKGRLPAGRCPGNRRWAQIMFDGFLLTPSGSTMLDSRDAMLAADRLRFGGANQAELWKAFARRGMGETASSTDADDREPVPGWSSPLTRNEATVTFASPAGRTTVFTGDYEARISPTADNIRRTATRATVSFVPGRYRFLAQAPGHGAVRFSRTFEPGQDVTVRVPLRTNLASAHNGATATGDGINLENLIDDTEATNWASLESAGTASEGRGEGQQVQGRQVTVELGDEAVRVNRVNVSAALRPTDAEDEDSGSQSRFSALRSFDILVCDATVRGRSCTDDEAEFDVVYRSAADAFPGVRPRPAAPDLTLRGFRFAGVDATHVRIRVRDSQCTGAPAYQAAANPSNDPVFSNPDCDSEEQTPDRAVLTPPVEQVRIAELQVFGPRA</sequence>
<dbReference type="GO" id="GO:0008270">
    <property type="term" value="F:zinc ion binding"/>
    <property type="evidence" value="ECO:0007669"/>
    <property type="project" value="InterPro"/>
</dbReference>
<evidence type="ECO:0000256" key="2">
    <source>
        <dbReference type="ARBA" id="ARBA00004613"/>
    </source>
</evidence>
<evidence type="ECO:0000256" key="5">
    <source>
        <dbReference type="ARBA" id="ARBA00022670"/>
    </source>
</evidence>
<comment type="similarity">
    <text evidence="3">Belongs to the peptidase M36 family.</text>
</comment>
<evidence type="ECO:0000256" key="4">
    <source>
        <dbReference type="ARBA" id="ARBA00022525"/>
    </source>
</evidence>
<evidence type="ECO:0000256" key="11">
    <source>
        <dbReference type="SAM" id="MobiDB-lite"/>
    </source>
</evidence>
<evidence type="ECO:0000256" key="7">
    <source>
        <dbReference type="ARBA" id="ARBA00022801"/>
    </source>
</evidence>
<evidence type="ECO:0000256" key="9">
    <source>
        <dbReference type="ARBA" id="ARBA00023049"/>
    </source>
</evidence>
<comment type="subcellular location">
    <subcellularLocation>
        <location evidence="2">Secreted</location>
    </subcellularLocation>
</comment>
<feature type="region of interest" description="Disordered" evidence="11">
    <location>
        <begin position="1021"/>
        <end position="1047"/>
    </location>
</feature>
<dbReference type="InterPro" id="IPR001842">
    <property type="entry name" value="Peptidase_M36"/>
</dbReference>
<dbReference type="Gene3D" id="3.10.170.10">
    <property type="match status" value="1"/>
</dbReference>
<protein>
    <submittedName>
        <fullName evidence="12">Peptidase M36</fullName>
    </submittedName>
</protein>
<dbReference type="AlphaFoldDB" id="A0A4P7GP66"/>
<organism evidence="12 13">
    <name type="scientific">Nocardioides euryhalodurans</name>
    <dbReference type="NCBI Taxonomy" id="2518370"/>
    <lineage>
        <taxon>Bacteria</taxon>
        <taxon>Bacillati</taxon>
        <taxon>Actinomycetota</taxon>
        <taxon>Actinomycetes</taxon>
        <taxon>Propionibacteriales</taxon>
        <taxon>Nocardioidaceae</taxon>
        <taxon>Nocardioides</taxon>
    </lineage>
</organism>
<dbReference type="SUPFAM" id="SSF55486">
    <property type="entry name" value="Metalloproteases ('zincins'), catalytic domain"/>
    <property type="match status" value="1"/>
</dbReference>
<evidence type="ECO:0000256" key="3">
    <source>
        <dbReference type="ARBA" id="ARBA00006006"/>
    </source>
</evidence>
<dbReference type="Proteomes" id="UP000294894">
    <property type="component" value="Chromosome"/>
</dbReference>
<keyword evidence="5" id="KW-0645">Protease</keyword>
<feature type="region of interest" description="Disordered" evidence="11">
    <location>
        <begin position="747"/>
        <end position="767"/>
    </location>
</feature>
<dbReference type="GO" id="GO:0006508">
    <property type="term" value="P:proteolysis"/>
    <property type="evidence" value="ECO:0007669"/>
    <property type="project" value="UniProtKB-KW"/>
</dbReference>
<keyword evidence="9" id="KW-0482">Metalloprotease</keyword>
<dbReference type="InterPro" id="IPR050371">
    <property type="entry name" value="Fungal_virulence_M36"/>
</dbReference>
<keyword evidence="7" id="KW-0378">Hydrolase</keyword>
<evidence type="ECO:0000313" key="13">
    <source>
        <dbReference type="Proteomes" id="UP000294894"/>
    </source>
</evidence>
<evidence type="ECO:0000256" key="6">
    <source>
        <dbReference type="ARBA" id="ARBA00022723"/>
    </source>
</evidence>
<keyword evidence="8" id="KW-0862">Zinc</keyword>
<dbReference type="Gene3D" id="1.10.390.10">
    <property type="entry name" value="Neutral Protease Domain 2"/>
    <property type="match status" value="1"/>
</dbReference>
<dbReference type="PANTHER" id="PTHR33478">
    <property type="entry name" value="EXTRACELLULAR METALLOPROTEINASE MEP"/>
    <property type="match status" value="1"/>
</dbReference>
<accession>A0A4P7GP66</accession>
<dbReference type="Pfam" id="PF02128">
    <property type="entry name" value="Peptidase_M36"/>
    <property type="match status" value="1"/>
</dbReference>
<reference evidence="12 13" key="1">
    <citation type="submission" date="2019-03" db="EMBL/GenBank/DDBJ databases">
        <title>Three New Species of Nocardioides, Nocardioides euryhalodurans sp. nov., Nocardioides seonyuensis sp. nov. and Nocardioides eburneoflavus sp. nov., Iolated from Soil.</title>
        <authorList>
            <person name="Roh S.G."/>
            <person name="Lee C."/>
            <person name="Kim M.-K."/>
            <person name="Kim S.B."/>
        </authorList>
    </citation>
    <scope>NUCLEOTIDE SEQUENCE [LARGE SCALE GENOMIC DNA]</scope>
    <source>
        <strain evidence="12 13">MMS17-SY117</strain>
    </source>
</reference>
<dbReference type="PANTHER" id="PTHR33478:SF1">
    <property type="entry name" value="EXTRACELLULAR METALLOPROTEINASE MEP"/>
    <property type="match status" value="1"/>
</dbReference>
<gene>
    <name evidence="12" type="ORF">EXE57_15800</name>
</gene>
<evidence type="ECO:0000256" key="1">
    <source>
        <dbReference type="ARBA" id="ARBA00001947"/>
    </source>
</evidence>
<evidence type="ECO:0000313" key="12">
    <source>
        <dbReference type="EMBL" id="QBR93571.1"/>
    </source>
</evidence>